<dbReference type="GO" id="GO:0006364">
    <property type="term" value="P:rRNA processing"/>
    <property type="evidence" value="ECO:0007669"/>
    <property type="project" value="UniProtKB-UniRule"/>
</dbReference>
<organism evidence="8 9">
    <name type="scientific">[Candida] arabinofermentans NRRL YB-2248</name>
    <dbReference type="NCBI Taxonomy" id="983967"/>
    <lineage>
        <taxon>Eukaryota</taxon>
        <taxon>Fungi</taxon>
        <taxon>Dikarya</taxon>
        <taxon>Ascomycota</taxon>
        <taxon>Saccharomycotina</taxon>
        <taxon>Pichiomycetes</taxon>
        <taxon>Pichiales</taxon>
        <taxon>Pichiaceae</taxon>
        <taxon>Ogataea</taxon>
        <taxon>Ogataea/Candida clade</taxon>
    </lineage>
</organism>
<dbReference type="SUPFAM" id="SSF48371">
    <property type="entry name" value="ARM repeat"/>
    <property type="match status" value="1"/>
</dbReference>
<evidence type="ECO:0000256" key="2">
    <source>
        <dbReference type="ARBA" id="ARBA00004123"/>
    </source>
</evidence>
<evidence type="ECO:0000256" key="6">
    <source>
        <dbReference type="RuleBase" id="RU368021"/>
    </source>
</evidence>
<dbReference type="AlphaFoldDB" id="A0A1E4T487"/>
<feature type="domain" description="Pre-rRNA-processing protein Ipi1 N-terminal" evidence="7">
    <location>
        <begin position="131"/>
        <end position="242"/>
    </location>
</feature>
<evidence type="ECO:0000256" key="1">
    <source>
        <dbReference type="ARBA" id="ARBA00002355"/>
    </source>
</evidence>
<dbReference type="InterPro" id="IPR016024">
    <property type="entry name" value="ARM-type_fold"/>
</dbReference>
<gene>
    <name evidence="8" type="ORF">CANARDRAFT_27748</name>
</gene>
<comment type="similarity">
    <text evidence="3 6">Belongs to the IPI1/TEX10 family.</text>
</comment>
<dbReference type="PANTHER" id="PTHR16056">
    <property type="entry name" value="REGULATOR OF MICROTUBULE DYNAMICS PROTEIN"/>
    <property type="match status" value="1"/>
</dbReference>
<dbReference type="STRING" id="983967.A0A1E4T487"/>
<keyword evidence="5 6" id="KW-0539">Nucleus</keyword>
<dbReference type="PANTHER" id="PTHR16056:SF2">
    <property type="entry name" value="TESTIS-EXPRESSED PROTEIN 10"/>
    <property type="match status" value="1"/>
</dbReference>
<name>A0A1E4T487_9ASCO</name>
<evidence type="ECO:0000313" key="9">
    <source>
        <dbReference type="Proteomes" id="UP000094801"/>
    </source>
</evidence>
<accession>A0A1E4T487</accession>
<proteinExistence type="inferred from homology"/>
<dbReference type="InterPro" id="IPR024679">
    <property type="entry name" value="Ipi1_N"/>
</dbReference>
<keyword evidence="9" id="KW-1185">Reference proteome</keyword>
<comment type="subcellular location">
    <subcellularLocation>
        <location evidence="2 6">Nucleus</location>
    </subcellularLocation>
</comment>
<evidence type="ECO:0000256" key="3">
    <source>
        <dbReference type="ARBA" id="ARBA00006427"/>
    </source>
</evidence>
<dbReference type="OrthoDB" id="361362at2759"/>
<dbReference type="EMBL" id="KV453850">
    <property type="protein sequence ID" value="ODV86554.1"/>
    <property type="molecule type" value="Genomic_DNA"/>
</dbReference>
<protein>
    <recommendedName>
        <fullName evidence="6">Pre-rRNA-processing protein</fullName>
    </recommendedName>
</protein>
<comment type="subunit">
    <text evidence="4">Component of the RIX1 complex, composed of IPI1, RIX1/IPI2 and IPI3 in a 1:2:2 stoichiometry. The complex interacts (via RIX1) with MDN1 (via its hexameric AAA ATPase ring) and the pre-60S ribosome particles.</text>
</comment>
<evidence type="ECO:0000256" key="4">
    <source>
        <dbReference type="ARBA" id="ARBA00011141"/>
    </source>
</evidence>
<evidence type="ECO:0000259" key="7">
    <source>
        <dbReference type="Pfam" id="PF12333"/>
    </source>
</evidence>
<dbReference type="Pfam" id="PF12333">
    <property type="entry name" value="Ipi1_N"/>
    <property type="match status" value="1"/>
</dbReference>
<keyword evidence="6" id="KW-0698">rRNA processing</keyword>
<reference evidence="9" key="1">
    <citation type="submission" date="2016-04" db="EMBL/GenBank/DDBJ databases">
        <title>Comparative genomics of biotechnologically important yeasts.</title>
        <authorList>
            <consortium name="DOE Joint Genome Institute"/>
            <person name="Riley R."/>
            <person name="Haridas S."/>
            <person name="Wolfe K.H."/>
            <person name="Lopes M.R."/>
            <person name="Hittinger C.T."/>
            <person name="Goker M."/>
            <person name="Salamov A."/>
            <person name="Wisecaver J."/>
            <person name="Long T.M."/>
            <person name="Aerts A.L."/>
            <person name="Barry K."/>
            <person name="Choi C."/>
            <person name="Clum A."/>
            <person name="Coughlan A.Y."/>
            <person name="Deshpande S."/>
            <person name="Douglass A.P."/>
            <person name="Hanson S.J."/>
            <person name="Klenk H.-P."/>
            <person name="Labutti K."/>
            <person name="Lapidus A."/>
            <person name="Lindquist E."/>
            <person name="Lipzen A."/>
            <person name="Meier-Kolthoff J.P."/>
            <person name="Ohm R.A."/>
            <person name="Otillar R.P."/>
            <person name="Pangilinan J."/>
            <person name="Peng Y."/>
            <person name="Rokas A."/>
            <person name="Rosa C.A."/>
            <person name="Scheuner C."/>
            <person name="Sibirny A.A."/>
            <person name="Slot J.C."/>
            <person name="Stielow J.B."/>
            <person name="Sun H."/>
            <person name="Kurtzman C.P."/>
            <person name="Blackwell M."/>
            <person name="Grigoriev I.V."/>
            <person name="Jeffries T.W."/>
        </authorList>
    </citation>
    <scope>NUCLEOTIDE SEQUENCE [LARGE SCALE GENOMIC DNA]</scope>
    <source>
        <strain evidence="9">NRRL YB-2248</strain>
    </source>
</reference>
<sequence>MGSRKKRQEKRKDFVKPKLRVGKTQANAANFTSTSFKSKSIQLRQQITTNLSTDDEFRKQLSLLKHHSSTSRKEVITQLTTEITNLTSASNFPYDELMTKFKPLVLDSSQKVRESSILLLKQISTTQPSILMLHQNSLVLFILSAMTHIDQSIRNDSIKFLEVLISAPSFDLSEAIIRANWAKILRNFMQLMNWTVEDGNKSGSKSVSFSVTTGTAALNSAKSAKRQKERKLIQIKLLANFIMLGCLYEKRKEAEKQASFVDEEGKNNSDKYGGVIQIHAFTKAYMIQSKANPFGNLKLFNAIEIPNHSQAQIKSNTKDSKTFLGNGSANPLIDVDGLTSEDITNRRKILIEIFYPGLVLGLTDLLNDENPDLKKVSQTLLNDLEEIKNDYELDSQK</sequence>
<dbReference type="InterPro" id="IPR011989">
    <property type="entry name" value="ARM-like"/>
</dbReference>
<evidence type="ECO:0000256" key="5">
    <source>
        <dbReference type="ARBA" id="ARBA00023242"/>
    </source>
</evidence>
<comment type="function">
    <text evidence="1 6">Component of the RIX1 complex required for processing of ITS2 sequences from 35S pre-rRNA.</text>
</comment>
<keyword evidence="6" id="KW-0690">Ribosome biogenesis</keyword>
<dbReference type="GO" id="GO:0005634">
    <property type="term" value="C:nucleus"/>
    <property type="evidence" value="ECO:0007669"/>
    <property type="project" value="UniProtKB-SubCell"/>
</dbReference>
<dbReference type="Proteomes" id="UP000094801">
    <property type="component" value="Unassembled WGS sequence"/>
</dbReference>
<evidence type="ECO:0000313" key="8">
    <source>
        <dbReference type="EMBL" id="ODV86554.1"/>
    </source>
</evidence>
<dbReference type="GO" id="GO:0120330">
    <property type="term" value="C:rixosome complex"/>
    <property type="evidence" value="ECO:0007669"/>
    <property type="project" value="UniProtKB-UniRule"/>
</dbReference>
<dbReference type="Gene3D" id="1.25.10.10">
    <property type="entry name" value="Leucine-rich Repeat Variant"/>
    <property type="match status" value="1"/>
</dbReference>